<protein>
    <submittedName>
        <fullName evidence="1">Uncharacterized protein</fullName>
    </submittedName>
</protein>
<comment type="caution">
    <text evidence="1">The sequence shown here is derived from an EMBL/GenBank/DDBJ whole genome shotgun (WGS) entry which is preliminary data.</text>
</comment>
<name>X6PBJ9_RETFI</name>
<keyword evidence="2" id="KW-1185">Reference proteome</keyword>
<proteinExistence type="predicted"/>
<dbReference type="Proteomes" id="UP000023152">
    <property type="component" value="Unassembled WGS sequence"/>
</dbReference>
<evidence type="ECO:0000313" key="2">
    <source>
        <dbReference type="Proteomes" id="UP000023152"/>
    </source>
</evidence>
<reference evidence="1 2" key="1">
    <citation type="journal article" date="2013" name="Curr. Biol.">
        <title>The Genome of the Foraminiferan Reticulomyxa filosa.</title>
        <authorList>
            <person name="Glockner G."/>
            <person name="Hulsmann N."/>
            <person name="Schleicher M."/>
            <person name="Noegel A.A."/>
            <person name="Eichinger L."/>
            <person name="Gallinger C."/>
            <person name="Pawlowski J."/>
            <person name="Sierra R."/>
            <person name="Euteneuer U."/>
            <person name="Pillet L."/>
            <person name="Moustafa A."/>
            <person name="Platzer M."/>
            <person name="Groth M."/>
            <person name="Szafranski K."/>
            <person name="Schliwa M."/>
        </authorList>
    </citation>
    <scope>NUCLEOTIDE SEQUENCE [LARGE SCALE GENOMIC DNA]</scope>
</reference>
<evidence type="ECO:0000313" key="1">
    <source>
        <dbReference type="EMBL" id="ETO35566.1"/>
    </source>
</evidence>
<gene>
    <name evidence="1" type="ORF">RFI_01500</name>
</gene>
<dbReference type="EMBL" id="ASPP01001514">
    <property type="protein sequence ID" value="ETO35566.1"/>
    <property type="molecule type" value="Genomic_DNA"/>
</dbReference>
<sequence>MLKNGVSKVCFSWYNKFSTTLEKLVFLSAISFVNLRKKNFFLLLCVSAKHSSNSTLIATPYGKFPKDCVHVAEENDAFIKPVEGGVWAIYRSGRRVFHPELPHCVENLKKIRQSRPKGLQILTEWEDYASATMPEQMGVFTAEYTLPSASPDANGGELLYFFIGMQNDAQADVTIIQPVVSFCAESSRCDAGQEREPKTLSFVYVIFF</sequence>
<accession>X6PBJ9</accession>
<dbReference type="AlphaFoldDB" id="X6PBJ9"/>
<organism evidence="1 2">
    <name type="scientific">Reticulomyxa filosa</name>
    <dbReference type="NCBI Taxonomy" id="46433"/>
    <lineage>
        <taxon>Eukaryota</taxon>
        <taxon>Sar</taxon>
        <taxon>Rhizaria</taxon>
        <taxon>Retaria</taxon>
        <taxon>Foraminifera</taxon>
        <taxon>Monothalamids</taxon>
        <taxon>Reticulomyxidae</taxon>
        <taxon>Reticulomyxa</taxon>
    </lineage>
</organism>